<feature type="compositionally biased region" description="Polar residues" evidence="1">
    <location>
        <begin position="494"/>
        <end position="511"/>
    </location>
</feature>
<feature type="region of interest" description="Disordered" evidence="1">
    <location>
        <begin position="32"/>
        <end position="78"/>
    </location>
</feature>
<organism evidence="2 3">
    <name type="scientific">Neoarthrinium moseri</name>
    <dbReference type="NCBI Taxonomy" id="1658444"/>
    <lineage>
        <taxon>Eukaryota</taxon>
        <taxon>Fungi</taxon>
        <taxon>Dikarya</taxon>
        <taxon>Ascomycota</taxon>
        <taxon>Pezizomycotina</taxon>
        <taxon>Sordariomycetes</taxon>
        <taxon>Xylariomycetidae</taxon>
        <taxon>Amphisphaeriales</taxon>
        <taxon>Apiosporaceae</taxon>
        <taxon>Neoarthrinium</taxon>
    </lineage>
</organism>
<protein>
    <submittedName>
        <fullName evidence="2">Uncharacterized protein</fullName>
    </submittedName>
</protein>
<reference evidence="2" key="1">
    <citation type="submission" date="2021-03" db="EMBL/GenBank/DDBJ databases">
        <title>Revisited historic fungal species revealed as producer of novel bioactive compounds through whole genome sequencing and comparative genomics.</title>
        <authorList>
            <person name="Vignolle G.A."/>
            <person name="Hochenegger N."/>
            <person name="Mach R.L."/>
            <person name="Mach-Aigner A.R."/>
            <person name="Javad Rahimi M."/>
            <person name="Salim K.A."/>
            <person name="Chan C.M."/>
            <person name="Lim L.B.L."/>
            <person name="Cai F."/>
            <person name="Druzhinina I.S."/>
            <person name="U'Ren J.M."/>
            <person name="Derntl C."/>
        </authorList>
    </citation>
    <scope>NUCLEOTIDE SEQUENCE</scope>
    <source>
        <strain evidence="2">TUCIM 5799</strain>
    </source>
</reference>
<sequence>MDMNVDLDLDLDLDPLGPGDTDFSFFEPLADDEASAGQSSHHGPLASRPYHSKAGSTSFRSPGSTRGRTPPASTVNDSTALVVAEPMFRPVGMSDANDMKMLWFYTAETYHSFNVEGGRTGSVDHVLRVRIPELAFRSPFLMQTLMGLSALNLKTLNQEVDDQKAVAYRAKAFEGYRNAIEAGREEDYPALLAGSLLICALSSEMFREADTKPLYIIDWMVVWRGIGLIVEMVSPATIANYGLAVLFYRPPIDLEKSTRHIPNNLLFMVQSIGPDDADYEHQQTYYTMLRYLGSLYQELENGFSPIMDLRVITFFTFIPREFIPLAKEHRPRALVILAHYCAFTKQNRGPWWMWRIGSRQIQEISDAVGDAWEHLMRVPRKVMYLEDRTEIAKTILQNATWTPPDQDLYAPETRDPRCKTLQMVTDEGAVARIVDGEWELDPPPLFVNRMRLGDPDADLEPDKLLGEQGQPIDLDSPISNSRSSSTLSPAPSSVMTSGSSNRASSPDAISS</sequence>
<dbReference type="EMBL" id="JAFIMR010000036">
    <property type="protein sequence ID" value="KAI1858640.1"/>
    <property type="molecule type" value="Genomic_DNA"/>
</dbReference>
<feature type="compositionally biased region" description="Polar residues" evidence="1">
    <location>
        <begin position="54"/>
        <end position="78"/>
    </location>
</feature>
<feature type="region of interest" description="Disordered" evidence="1">
    <location>
        <begin position="449"/>
        <end position="511"/>
    </location>
</feature>
<gene>
    <name evidence="2" type="ORF">JX265_010733</name>
</gene>
<dbReference type="PANTHER" id="PTHR47784:SF5">
    <property type="entry name" value="STEROL UPTAKE CONTROL PROTEIN 2"/>
    <property type="match status" value="1"/>
</dbReference>
<evidence type="ECO:0000313" key="2">
    <source>
        <dbReference type="EMBL" id="KAI1858640.1"/>
    </source>
</evidence>
<dbReference type="Proteomes" id="UP000829685">
    <property type="component" value="Unassembled WGS sequence"/>
</dbReference>
<dbReference type="GO" id="GO:0001228">
    <property type="term" value="F:DNA-binding transcription activator activity, RNA polymerase II-specific"/>
    <property type="evidence" value="ECO:0007669"/>
    <property type="project" value="TreeGrafter"/>
</dbReference>
<evidence type="ECO:0000256" key="1">
    <source>
        <dbReference type="SAM" id="MobiDB-lite"/>
    </source>
</evidence>
<evidence type="ECO:0000313" key="3">
    <source>
        <dbReference type="Proteomes" id="UP000829685"/>
    </source>
</evidence>
<dbReference type="PANTHER" id="PTHR47784">
    <property type="entry name" value="STEROL UPTAKE CONTROL PROTEIN 2"/>
    <property type="match status" value="1"/>
</dbReference>
<feature type="compositionally biased region" description="Low complexity" evidence="1">
    <location>
        <begin position="476"/>
        <end position="493"/>
    </location>
</feature>
<proteinExistence type="predicted"/>
<dbReference type="AlphaFoldDB" id="A0A9P9WE16"/>
<dbReference type="InterPro" id="IPR053157">
    <property type="entry name" value="Sterol_Uptake_Regulator"/>
</dbReference>
<comment type="caution">
    <text evidence="2">The sequence shown here is derived from an EMBL/GenBank/DDBJ whole genome shotgun (WGS) entry which is preliminary data.</text>
</comment>
<name>A0A9P9WE16_9PEZI</name>
<accession>A0A9P9WE16</accession>
<keyword evidence="3" id="KW-1185">Reference proteome</keyword>